<evidence type="ECO:0000313" key="3">
    <source>
        <dbReference type="Proteomes" id="UP000600918"/>
    </source>
</evidence>
<accession>A0A834NSQ4</accession>
<gene>
    <name evidence="2" type="ORF">H0235_011777</name>
</gene>
<dbReference type="AlphaFoldDB" id="A0A834NSQ4"/>
<comment type="caution">
    <text evidence="2">The sequence shown here is derived from an EMBL/GenBank/DDBJ whole genome shotgun (WGS) entry which is preliminary data.</text>
</comment>
<feature type="compositionally biased region" description="Gly residues" evidence="1">
    <location>
        <begin position="62"/>
        <end position="78"/>
    </location>
</feature>
<protein>
    <submittedName>
        <fullName evidence="2">Uncharacterized protein</fullName>
    </submittedName>
</protein>
<dbReference type="Proteomes" id="UP000600918">
    <property type="component" value="Unassembled WGS sequence"/>
</dbReference>
<dbReference type="EMBL" id="JACSDY010000010">
    <property type="protein sequence ID" value="KAF7417246.1"/>
    <property type="molecule type" value="Genomic_DNA"/>
</dbReference>
<feature type="compositionally biased region" description="Basic and acidic residues" evidence="1">
    <location>
        <begin position="83"/>
        <end position="96"/>
    </location>
</feature>
<evidence type="ECO:0000256" key="1">
    <source>
        <dbReference type="SAM" id="MobiDB-lite"/>
    </source>
</evidence>
<sequence length="111" mass="11858">MLKHLKAFSESIVKSSTQLSNYRGNYVIGISLAALNEQVRLRVCDLSVVAGDDGVVASGTVDGDGVGEDTGGGSGAGVAGINDCERGREKEEERPEHNRCYLRSAFHVTRF</sequence>
<evidence type="ECO:0000313" key="2">
    <source>
        <dbReference type="EMBL" id="KAF7417246.1"/>
    </source>
</evidence>
<organism evidence="2 3">
    <name type="scientific">Vespula pensylvanica</name>
    <name type="common">Western yellow jacket</name>
    <name type="synonym">Wasp</name>
    <dbReference type="NCBI Taxonomy" id="30213"/>
    <lineage>
        <taxon>Eukaryota</taxon>
        <taxon>Metazoa</taxon>
        <taxon>Ecdysozoa</taxon>
        <taxon>Arthropoda</taxon>
        <taxon>Hexapoda</taxon>
        <taxon>Insecta</taxon>
        <taxon>Pterygota</taxon>
        <taxon>Neoptera</taxon>
        <taxon>Endopterygota</taxon>
        <taxon>Hymenoptera</taxon>
        <taxon>Apocrita</taxon>
        <taxon>Aculeata</taxon>
        <taxon>Vespoidea</taxon>
        <taxon>Vespidae</taxon>
        <taxon>Vespinae</taxon>
        <taxon>Vespula</taxon>
    </lineage>
</organism>
<feature type="region of interest" description="Disordered" evidence="1">
    <location>
        <begin position="60"/>
        <end position="96"/>
    </location>
</feature>
<keyword evidence="3" id="KW-1185">Reference proteome</keyword>
<name>A0A834NSQ4_VESPE</name>
<proteinExistence type="predicted"/>
<reference evidence="2" key="1">
    <citation type="journal article" date="2020" name="G3 (Bethesda)">
        <title>High-Quality Assemblies for Three Invasive Social Wasps from the &lt;i&gt;Vespula&lt;/i&gt; Genus.</title>
        <authorList>
            <person name="Harrop T.W.R."/>
            <person name="Guhlin J."/>
            <person name="McLaughlin G.M."/>
            <person name="Permina E."/>
            <person name="Stockwell P."/>
            <person name="Gilligan J."/>
            <person name="Le Lec M.F."/>
            <person name="Gruber M.A.M."/>
            <person name="Quinn O."/>
            <person name="Lovegrove M."/>
            <person name="Duncan E.J."/>
            <person name="Remnant E.J."/>
            <person name="Van Eeckhoven J."/>
            <person name="Graham B."/>
            <person name="Knapp R.A."/>
            <person name="Langford K.W."/>
            <person name="Kronenberg Z."/>
            <person name="Press M.O."/>
            <person name="Eacker S.M."/>
            <person name="Wilson-Rankin E.E."/>
            <person name="Purcell J."/>
            <person name="Lester P.J."/>
            <person name="Dearden P.K."/>
        </authorList>
    </citation>
    <scope>NUCLEOTIDE SEQUENCE</scope>
    <source>
        <strain evidence="2">Volc-1</strain>
    </source>
</reference>